<feature type="compositionally biased region" description="Polar residues" evidence="6">
    <location>
        <begin position="115"/>
        <end position="124"/>
    </location>
</feature>
<organism evidence="8 9">
    <name type="scientific">Mesorhabditis spiculigera</name>
    <dbReference type="NCBI Taxonomy" id="96644"/>
    <lineage>
        <taxon>Eukaryota</taxon>
        <taxon>Metazoa</taxon>
        <taxon>Ecdysozoa</taxon>
        <taxon>Nematoda</taxon>
        <taxon>Chromadorea</taxon>
        <taxon>Rhabditida</taxon>
        <taxon>Rhabditina</taxon>
        <taxon>Rhabditomorpha</taxon>
        <taxon>Rhabditoidea</taxon>
        <taxon>Rhabditidae</taxon>
        <taxon>Mesorhabditinae</taxon>
        <taxon>Mesorhabditis</taxon>
    </lineage>
</organism>
<name>A0AA36D7S9_9BILA</name>
<evidence type="ECO:0000256" key="6">
    <source>
        <dbReference type="SAM" id="MobiDB-lite"/>
    </source>
</evidence>
<keyword evidence="3" id="KW-0649">Protein kinase inhibitor</keyword>
<gene>
    <name evidence="8" type="ORF">MSPICULIGERA_LOCUS19458</name>
</gene>
<evidence type="ECO:0000259" key="7">
    <source>
        <dbReference type="Pfam" id="PF02234"/>
    </source>
</evidence>
<evidence type="ECO:0000256" key="4">
    <source>
        <dbReference type="ARBA" id="ARBA00023242"/>
    </source>
</evidence>
<feature type="non-terminal residue" evidence="8">
    <location>
        <position position="181"/>
    </location>
</feature>
<evidence type="ECO:0000256" key="1">
    <source>
        <dbReference type="ARBA" id="ARBA00004123"/>
    </source>
</evidence>
<accession>A0AA36D7S9</accession>
<evidence type="ECO:0000313" key="9">
    <source>
        <dbReference type="Proteomes" id="UP001177023"/>
    </source>
</evidence>
<dbReference type="Proteomes" id="UP001177023">
    <property type="component" value="Unassembled WGS sequence"/>
</dbReference>
<keyword evidence="5" id="KW-0131">Cell cycle</keyword>
<feature type="domain" description="Cyclin-dependent kinase inhibitor" evidence="7">
    <location>
        <begin position="18"/>
        <end position="67"/>
    </location>
</feature>
<feature type="compositionally biased region" description="Low complexity" evidence="6">
    <location>
        <begin position="168"/>
        <end position="181"/>
    </location>
</feature>
<dbReference type="EMBL" id="CATQJA010002663">
    <property type="protein sequence ID" value="CAJ0581294.1"/>
    <property type="molecule type" value="Genomic_DNA"/>
</dbReference>
<comment type="subcellular location">
    <subcellularLocation>
        <location evidence="1">Nucleus</location>
    </subcellularLocation>
</comment>
<dbReference type="Gene3D" id="4.10.365.10">
    <property type="entry name" value="p27"/>
    <property type="match status" value="1"/>
</dbReference>
<dbReference type="GO" id="GO:0051726">
    <property type="term" value="P:regulation of cell cycle"/>
    <property type="evidence" value="ECO:0007669"/>
    <property type="project" value="InterPro"/>
</dbReference>
<evidence type="ECO:0000256" key="3">
    <source>
        <dbReference type="ARBA" id="ARBA00023013"/>
    </source>
</evidence>
<sequence length="181" mass="20330">MTLHTPTAASKRLPVRRCLFGRPDPVETQAWLTSQLDEIRREKEAKWAFDFEHEVSLPTASTSDYEFIPVESMSVPSFYRLKVIMPTAKRLPNSTGTSPAESEDSDCSFMDTSDDSSMIASPSPTKRGHNTPKRPRKLDSRAQRKLTNYMHPKKRLSHSSKKSDRSVPDSSPASSSSVRSN</sequence>
<keyword evidence="9" id="KW-1185">Reference proteome</keyword>
<dbReference type="AlphaFoldDB" id="A0AA36D7S9"/>
<feature type="compositionally biased region" description="Basic residues" evidence="6">
    <location>
        <begin position="126"/>
        <end position="136"/>
    </location>
</feature>
<evidence type="ECO:0000313" key="8">
    <source>
        <dbReference type="EMBL" id="CAJ0581294.1"/>
    </source>
</evidence>
<dbReference type="PANTHER" id="PTHR10265:SF45">
    <property type="entry name" value="DACAPO"/>
    <property type="match status" value="1"/>
</dbReference>
<dbReference type="GO" id="GO:0004861">
    <property type="term" value="F:cyclin-dependent protein serine/threonine kinase inhibitor activity"/>
    <property type="evidence" value="ECO:0007669"/>
    <property type="project" value="InterPro"/>
</dbReference>
<proteinExistence type="inferred from homology"/>
<feature type="region of interest" description="Disordered" evidence="6">
    <location>
        <begin position="88"/>
        <end position="181"/>
    </location>
</feature>
<feature type="compositionally biased region" description="Basic residues" evidence="6">
    <location>
        <begin position="151"/>
        <end position="160"/>
    </location>
</feature>
<evidence type="ECO:0000256" key="2">
    <source>
        <dbReference type="ARBA" id="ARBA00006726"/>
    </source>
</evidence>
<dbReference type="GO" id="GO:0005634">
    <property type="term" value="C:nucleus"/>
    <property type="evidence" value="ECO:0007669"/>
    <property type="project" value="UniProtKB-SubCell"/>
</dbReference>
<dbReference type="InterPro" id="IPR044898">
    <property type="entry name" value="CDI_dom_sf"/>
</dbReference>
<comment type="caution">
    <text evidence="8">The sequence shown here is derived from an EMBL/GenBank/DDBJ whole genome shotgun (WGS) entry which is preliminary data.</text>
</comment>
<dbReference type="InterPro" id="IPR003175">
    <property type="entry name" value="CDI_dom"/>
</dbReference>
<dbReference type="Pfam" id="PF02234">
    <property type="entry name" value="CDI"/>
    <property type="match status" value="1"/>
</dbReference>
<reference evidence="8" key="1">
    <citation type="submission" date="2023-06" db="EMBL/GenBank/DDBJ databases">
        <authorList>
            <person name="Delattre M."/>
        </authorList>
    </citation>
    <scope>NUCLEOTIDE SEQUENCE</scope>
    <source>
        <strain evidence="8">AF72</strain>
    </source>
</reference>
<evidence type="ECO:0000256" key="5">
    <source>
        <dbReference type="ARBA" id="ARBA00023306"/>
    </source>
</evidence>
<comment type="similarity">
    <text evidence="2">Belongs to the CDI family.</text>
</comment>
<protein>
    <recommendedName>
        <fullName evidence="7">Cyclin-dependent kinase inhibitor domain-containing protein</fullName>
    </recommendedName>
</protein>
<dbReference type="PANTHER" id="PTHR10265">
    <property type="entry name" value="CYCLIN-DEPENDENT KINASE INHIBITOR 1"/>
    <property type="match status" value="1"/>
</dbReference>
<keyword evidence="4" id="KW-0539">Nucleus</keyword>